<evidence type="ECO:0000256" key="10">
    <source>
        <dbReference type="ARBA" id="ARBA00022840"/>
    </source>
</evidence>
<dbReference type="PANTHER" id="PTHR45569">
    <property type="entry name" value="SENSOR PROTEIN KDPD"/>
    <property type="match status" value="1"/>
</dbReference>
<evidence type="ECO:0000256" key="6">
    <source>
        <dbReference type="ARBA" id="ARBA00022679"/>
    </source>
</evidence>
<keyword evidence="6" id="KW-0808">Transferase</keyword>
<evidence type="ECO:0000256" key="14">
    <source>
        <dbReference type="SAM" id="Phobius"/>
    </source>
</evidence>
<comment type="caution">
    <text evidence="16">The sequence shown here is derived from an EMBL/GenBank/DDBJ whole genome shotgun (WGS) entry which is preliminary data.</text>
</comment>
<keyword evidence="13 14" id="KW-0472">Membrane</keyword>
<dbReference type="SMART" id="SM00387">
    <property type="entry name" value="HATPase_c"/>
    <property type="match status" value="1"/>
</dbReference>
<evidence type="ECO:0000256" key="1">
    <source>
        <dbReference type="ARBA" id="ARBA00000085"/>
    </source>
</evidence>
<feature type="transmembrane region" description="Helical" evidence="14">
    <location>
        <begin position="31"/>
        <end position="50"/>
    </location>
</feature>
<dbReference type="InterPro" id="IPR003594">
    <property type="entry name" value="HATPase_dom"/>
</dbReference>
<dbReference type="Gene3D" id="3.30.565.10">
    <property type="entry name" value="Histidine kinase-like ATPase, C-terminal domain"/>
    <property type="match status" value="1"/>
</dbReference>
<evidence type="ECO:0000256" key="7">
    <source>
        <dbReference type="ARBA" id="ARBA00022692"/>
    </source>
</evidence>
<name>A0ABP9SQK9_9ACTN</name>
<dbReference type="SMART" id="SM00388">
    <property type="entry name" value="HisKA"/>
    <property type="match status" value="1"/>
</dbReference>
<dbReference type="PROSITE" id="PS50109">
    <property type="entry name" value="HIS_KIN"/>
    <property type="match status" value="1"/>
</dbReference>
<feature type="transmembrane region" description="Helical" evidence="14">
    <location>
        <begin position="88"/>
        <end position="109"/>
    </location>
</feature>
<keyword evidence="10" id="KW-0067">ATP-binding</keyword>
<evidence type="ECO:0000256" key="8">
    <source>
        <dbReference type="ARBA" id="ARBA00022741"/>
    </source>
</evidence>
<evidence type="ECO:0000256" key="5">
    <source>
        <dbReference type="ARBA" id="ARBA00022553"/>
    </source>
</evidence>
<dbReference type="Pfam" id="PF00512">
    <property type="entry name" value="HisKA"/>
    <property type="match status" value="1"/>
</dbReference>
<dbReference type="InterPro" id="IPR025201">
    <property type="entry name" value="KdpD_TM"/>
</dbReference>
<dbReference type="PROSITE" id="PS51318">
    <property type="entry name" value="TAT"/>
    <property type="match status" value="1"/>
</dbReference>
<dbReference type="InterPro" id="IPR029016">
    <property type="entry name" value="GAF-like_dom_sf"/>
</dbReference>
<evidence type="ECO:0000259" key="15">
    <source>
        <dbReference type="PROSITE" id="PS50109"/>
    </source>
</evidence>
<dbReference type="InterPro" id="IPR006311">
    <property type="entry name" value="TAT_signal"/>
</dbReference>
<dbReference type="CDD" id="cd00082">
    <property type="entry name" value="HisKA"/>
    <property type="match status" value="1"/>
</dbReference>
<dbReference type="PRINTS" id="PR00344">
    <property type="entry name" value="BCTRLSENSOR"/>
</dbReference>
<dbReference type="Pfam" id="PF13493">
    <property type="entry name" value="DUF4118"/>
    <property type="match status" value="1"/>
</dbReference>
<keyword evidence="8" id="KW-0547">Nucleotide-binding</keyword>
<keyword evidence="5" id="KW-0597">Phosphoprotein</keyword>
<keyword evidence="11 14" id="KW-1133">Transmembrane helix</keyword>
<feature type="transmembrane region" description="Helical" evidence="14">
    <location>
        <begin position="57"/>
        <end position="76"/>
    </location>
</feature>
<comment type="catalytic activity">
    <reaction evidence="1">
        <text>ATP + protein L-histidine = ADP + protein N-phospho-L-histidine.</text>
        <dbReference type="EC" id="2.7.13.3"/>
    </reaction>
</comment>
<dbReference type="InterPro" id="IPR036097">
    <property type="entry name" value="HisK_dim/P_sf"/>
</dbReference>
<dbReference type="RefSeq" id="WP_345638292.1">
    <property type="nucleotide sequence ID" value="NZ_BAABJQ010000041.1"/>
</dbReference>
<evidence type="ECO:0000256" key="4">
    <source>
        <dbReference type="ARBA" id="ARBA00012438"/>
    </source>
</evidence>
<dbReference type="EC" id="2.7.13.3" evidence="4"/>
<dbReference type="Proteomes" id="UP001501570">
    <property type="component" value="Unassembled WGS sequence"/>
</dbReference>
<evidence type="ECO:0000256" key="13">
    <source>
        <dbReference type="ARBA" id="ARBA00023136"/>
    </source>
</evidence>
<dbReference type="InterPro" id="IPR052023">
    <property type="entry name" value="Histidine_kinase_KdpD"/>
</dbReference>
<organism evidence="16 17">
    <name type="scientific">Rugosimonospora acidiphila</name>
    <dbReference type="NCBI Taxonomy" id="556531"/>
    <lineage>
        <taxon>Bacteria</taxon>
        <taxon>Bacillati</taxon>
        <taxon>Actinomycetota</taxon>
        <taxon>Actinomycetes</taxon>
        <taxon>Micromonosporales</taxon>
        <taxon>Micromonosporaceae</taxon>
        <taxon>Rugosimonospora</taxon>
    </lineage>
</organism>
<protein>
    <recommendedName>
        <fullName evidence="4">histidine kinase</fullName>
        <ecNumber evidence="4">2.7.13.3</ecNumber>
    </recommendedName>
</protein>
<dbReference type="PANTHER" id="PTHR45569:SF1">
    <property type="entry name" value="SENSOR PROTEIN KDPD"/>
    <property type="match status" value="1"/>
</dbReference>
<keyword evidence="7 14" id="KW-0812">Transmembrane</keyword>
<comment type="subcellular location">
    <subcellularLocation>
        <location evidence="3">Cell membrane</location>
    </subcellularLocation>
    <subcellularLocation>
        <location evidence="2">Membrane</location>
        <topology evidence="2">Multi-pass membrane protein</topology>
    </subcellularLocation>
</comment>
<dbReference type="Pfam" id="PF02518">
    <property type="entry name" value="HATPase_c"/>
    <property type="match status" value="1"/>
</dbReference>
<evidence type="ECO:0000256" key="11">
    <source>
        <dbReference type="ARBA" id="ARBA00022989"/>
    </source>
</evidence>
<gene>
    <name evidence="16" type="ORF">GCM10023322_77250</name>
</gene>
<keyword evidence="12" id="KW-0902">Two-component regulatory system</keyword>
<dbReference type="InterPro" id="IPR038318">
    <property type="entry name" value="KdpD_sf"/>
</dbReference>
<keyword evidence="9" id="KW-0418">Kinase</keyword>
<dbReference type="Gene3D" id="1.10.287.130">
    <property type="match status" value="1"/>
</dbReference>
<reference evidence="17" key="1">
    <citation type="journal article" date="2019" name="Int. J. Syst. Evol. Microbiol.">
        <title>The Global Catalogue of Microorganisms (GCM) 10K type strain sequencing project: providing services to taxonomists for standard genome sequencing and annotation.</title>
        <authorList>
            <consortium name="The Broad Institute Genomics Platform"/>
            <consortium name="The Broad Institute Genome Sequencing Center for Infectious Disease"/>
            <person name="Wu L."/>
            <person name="Ma J."/>
        </authorList>
    </citation>
    <scope>NUCLEOTIDE SEQUENCE [LARGE SCALE GENOMIC DNA]</scope>
    <source>
        <strain evidence="17">JCM 18304</strain>
    </source>
</reference>
<dbReference type="InterPro" id="IPR004358">
    <property type="entry name" value="Sig_transdc_His_kin-like_C"/>
</dbReference>
<proteinExistence type="predicted"/>
<dbReference type="InterPro" id="IPR005467">
    <property type="entry name" value="His_kinase_dom"/>
</dbReference>
<sequence length="517" mass="54834">MTIRRNVMGSLAALASTAVLAAGMLPLRSHLTIATTALVLVVPVVLGVVLGGFLSGVVGVLGGFLIYDLLFIPPYLTLDVGAAENWTALVVYAAVLLPVAKVVSGMNAARAKARQHGTQIRELFELSGLLVEDKPFDDLVSVIVSTLRDVFDARQVALLLPRDGHLEIVASAGAPLTDADRGRLLPMPGALASLDTHLSQRKDPFALALIAAGRPVGLLMVSGKRMAEHDREPLLLFANQVALAIERAQLREDALRLEVTEEVARLARMLVAAVSHDLRAPLASIKASSSVLADPELDIRPTERQELAGLIDVQADRLAALVTNLLDMSRVQAGVLQPRCTVTTLSDFLATVLRDLPPATRARIPEIDVPADLPPIDADLVLIARVLTNLLENAARHGPKDTPITICAQPTEARAAGDTEAGGVKVDADARTITVSVADRGPGVSPDRRNEIFGLFTRRQNDAGTGLGLAIAKAFIEAHGQRIWADDAPGGGARFCFTLPVAAPLPEELQVVPNPYC</sequence>
<dbReference type="Gene3D" id="3.30.450.40">
    <property type="match status" value="1"/>
</dbReference>
<evidence type="ECO:0000313" key="17">
    <source>
        <dbReference type="Proteomes" id="UP001501570"/>
    </source>
</evidence>
<evidence type="ECO:0000256" key="12">
    <source>
        <dbReference type="ARBA" id="ARBA00023012"/>
    </source>
</evidence>
<evidence type="ECO:0000256" key="3">
    <source>
        <dbReference type="ARBA" id="ARBA00004236"/>
    </source>
</evidence>
<dbReference type="SUPFAM" id="SSF47384">
    <property type="entry name" value="Homodimeric domain of signal transducing histidine kinase"/>
    <property type="match status" value="1"/>
</dbReference>
<evidence type="ECO:0000256" key="2">
    <source>
        <dbReference type="ARBA" id="ARBA00004141"/>
    </source>
</evidence>
<evidence type="ECO:0000256" key="9">
    <source>
        <dbReference type="ARBA" id="ARBA00022777"/>
    </source>
</evidence>
<dbReference type="SUPFAM" id="SSF55874">
    <property type="entry name" value="ATPase domain of HSP90 chaperone/DNA topoisomerase II/histidine kinase"/>
    <property type="match status" value="1"/>
</dbReference>
<keyword evidence="17" id="KW-1185">Reference proteome</keyword>
<dbReference type="InterPro" id="IPR003661">
    <property type="entry name" value="HisK_dim/P_dom"/>
</dbReference>
<feature type="domain" description="Histidine kinase" evidence="15">
    <location>
        <begin position="273"/>
        <end position="503"/>
    </location>
</feature>
<dbReference type="SUPFAM" id="SSF55781">
    <property type="entry name" value="GAF domain-like"/>
    <property type="match status" value="1"/>
</dbReference>
<dbReference type="Gene3D" id="1.20.120.620">
    <property type="entry name" value="Backbone structure of the membrane domain of e. Coli histidine kinase receptor kdpd"/>
    <property type="match status" value="1"/>
</dbReference>
<evidence type="ECO:0000313" key="16">
    <source>
        <dbReference type="EMBL" id="GAA5200111.1"/>
    </source>
</evidence>
<dbReference type="EMBL" id="BAABJQ010000041">
    <property type="protein sequence ID" value="GAA5200111.1"/>
    <property type="molecule type" value="Genomic_DNA"/>
</dbReference>
<dbReference type="InterPro" id="IPR036890">
    <property type="entry name" value="HATPase_C_sf"/>
</dbReference>
<accession>A0ABP9SQK9</accession>